<evidence type="ECO:0000256" key="3">
    <source>
        <dbReference type="ARBA" id="ARBA00023163"/>
    </source>
</evidence>
<dbReference type="GO" id="GO:0003700">
    <property type="term" value="F:DNA-binding transcription factor activity"/>
    <property type="evidence" value="ECO:0007669"/>
    <property type="project" value="InterPro"/>
</dbReference>
<gene>
    <name evidence="5" type="ORF">SAMN05444272_2519</name>
</gene>
<keyword evidence="6" id="KW-1185">Reference proteome</keyword>
<dbReference type="SUPFAM" id="SSF46785">
    <property type="entry name" value="Winged helix' DNA-binding domain"/>
    <property type="match status" value="1"/>
</dbReference>
<dbReference type="SUPFAM" id="SSF48008">
    <property type="entry name" value="GntR ligand-binding domain-like"/>
    <property type="match status" value="1"/>
</dbReference>
<feature type="domain" description="HTH gntR-type" evidence="4">
    <location>
        <begin position="7"/>
        <end position="74"/>
    </location>
</feature>
<name>A0A1M7IFW8_9HYPH</name>
<dbReference type="AlphaFoldDB" id="A0A1M7IFW8"/>
<evidence type="ECO:0000259" key="4">
    <source>
        <dbReference type="PROSITE" id="PS50949"/>
    </source>
</evidence>
<sequence length="223" mass="24935">MDSRNKITRVDSAYDRLKEEILSSQLPPGFQAPEPDIADRLGMSRTPVREALIRLEADGLVELIPRRGARILGLSPRDFADIYELLLLLEPAAVGRLASRPMDPAHIERLEAILDDMEEAAATGDLEAWVDADDLFHLTLARISGNSRLAGYLESLINQVRRGRLVLLRLMKVPDDSVEAHRELLSAILSRNVEAASEAARYHRQAAHKTLASIFEDFRLPQI</sequence>
<dbReference type="OrthoDB" id="9028214at2"/>
<dbReference type="Proteomes" id="UP000186002">
    <property type="component" value="Unassembled WGS sequence"/>
</dbReference>
<evidence type="ECO:0000256" key="1">
    <source>
        <dbReference type="ARBA" id="ARBA00023015"/>
    </source>
</evidence>
<keyword evidence="3" id="KW-0804">Transcription</keyword>
<dbReference type="SMART" id="SM00895">
    <property type="entry name" value="FCD"/>
    <property type="match status" value="1"/>
</dbReference>
<dbReference type="EMBL" id="FRBW01000002">
    <property type="protein sequence ID" value="SHM39473.1"/>
    <property type="molecule type" value="Genomic_DNA"/>
</dbReference>
<dbReference type="PANTHER" id="PTHR43537">
    <property type="entry name" value="TRANSCRIPTIONAL REGULATOR, GNTR FAMILY"/>
    <property type="match status" value="1"/>
</dbReference>
<dbReference type="Pfam" id="PF00392">
    <property type="entry name" value="GntR"/>
    <property type="match status" value="1"/>
</dbReference>
<dbReference type="InterPro" id="IPR036390">
    <property type="entry name" value="WH_DNA-bd_sf"/>
</dbReference>
<dbReference type="InterPro" id="IPR008920">
    <property type="entry name" value="TF_FadR/GntR_C"/>
</dbReference>
<reference evidence="5 6" key="1">
    <citation type="submission" date="2016-11" db="EMBL/GenBank/DDBJ databases">
        <authorList>
            <person name="Jaros S."/>
            <person name="Januszkiewicz K."/>
            <person name="Wedrychowicz H."/>
        </authorList>
    </citation>
    <scope>NUCLEOTIDE SEQUENCE [LARGE SCALE GENOMIC DNA]</scope>
    <source>
        <strain evidence="5 6">DSM 22153</strain>
    </source>
</reference>
<dbReference type="InterPro" id="IPR011711">
    <property type="entry name" value="GntR_C"/>
</dbReference>
<protein>
    <submittedName>
        <fullName evidence="5">Transcriptional regulator, GntR family</fullName>
    </submittedName>
</protein>
<dbReference type="PRINTS" id="PR00035">
    <property type="entry name" value="HTHGNTR"/>
</dbReference>
<proteinExistence type="predicted"/>
<dbReference type="PANTHER" id="PTHR43537:SF45">
    <property type="entry name" value="GNTR FAMILY REGULATORY PROTEIN"/>
    <property type="match status" value="1"/>
</dbReference>
<keyword evidence="2" id="KW-0238">DNA-binding</keyword>
<dbReference type="PROSITE" id="PS50949">
    <property type="entry name" value="HTH_GNTR"/>
    <property type="match status" value="1"/>
</dbReference>
<keyword evidence="1" id="KW-0805">Transcription regulation</keyword>
<dbReference type="Gene3D" id="1.10.10.10">
    <property type="entry name" value="Winged helix-like DNA-binding domain superfamily/Winged helix DNA-binding domain"/>
    <property type="match status" value="1"/>
</dbReference>
<dbReference type="STRING" id="735517.SAMN05444272_2519"/>
<dbReference type="Gene3D" id="1.20.120.530">
    <property type="entry name" value="GntR ligand-binding domain-like"/>
    <property type="match status" value="1"/>
</dbReference>
<evidence type="ECO:0000313" key="6">
    <source>
        <dbReference type="Proteomes" id="UP000186002"/>
    </source>
</evidence>
<organism evidence="5 6">
    <name type="scientific">Roseibium suaedae</name>
    <dbReference type="NCBI Taxonomy" id="735517"/>
    <lineage>
        <taxon>Bacteria</taxon>
        <taxon>Pseudomonadati</taxon>
        <taxon>Pseudomonadota</taxon>
        <taxon>Alphaproteobacteria</taxon>
        <taxon>Hyphomicrobiales</taxon>
        <taxon>Stappiaceae</taxon>
        <taxon>Roseibium</taxon>
    </lineage>
</organism>
<dbReference type="RefSeq" id="WP_073013515.1">
    <property type="nucleotide sequence ID" value="NZ_FRBW01000002.1"/>
</dbReference>
<dbReference type="GO" id="GO:0003677">
    <property type="term" value="F:DNA binding"/>
    <property type="evidence" value="ECO:0007669"/>
    <property type="project" value="UniProtKB-KW"/>
</dbReference>
<dbReference type="InterPro" id="IPR036388">
    <property type="entry name" value="WH-like_DNA-bd_sf"/>
</dbReference>
<accession>A0A1M7IFW8</accession>
<dbReference type="SMART" id="SM00345">
    <property type="entry name" value="HTH_GNTR"/>
    <property type="match status" value="1"/>
</dbReference>
<dbReference type="Pfam" id="PF07729">
    <property type="entry name" value="FCD"/>
    <property type="match status" value="1"/>
</dbReference>
<dbReference type="InterPro" id="IPR000524">
    <property type="entry name" value="Tscrpt_reg_HTH_GntR"/>
</dbReference>
<dbReference type="CDD" id="cd07377">
    <property type="entry name" value="WHTH_GntR"/>
    <property type="match status" value="1"/>
</dbReference>
<evidence type="ECO:0000313" key="5">
    <source>
        <dbReference type="EMBL" id="SHM39473.1"/>
    </source>
</evidence>
<evidence type="ECO:0000256" key="2">
    <source>
        <dbReference type="ARBA" id="ARBA00023125"/>
    </source>
</evidence>